<keyword evidence="5" id="KW-1185">Reference proteome</keyword>
<dbReference type="Pfam" id="PF16344">
    <property type="entry name" value="FecR_C"/>
    <property type="match status" value="1"/>
</dbReference>
<dbReference type="InterPro" id="IPR032508">
    <property type="entry name" value="FecR_C"/>
</dbReference>
<dbReference type="PANTHER" id="PTHR30273:SF2">
    <property type="entry name" value="PROTEIN FECR"/>
    <property type="match status" value="1"/>
</dbReference>
<dbReference type="InterPro" id="IPR006860">
    <property type="entry name" value="FecR"/>
</dbReference>
<feature type="transmembrane region" description="Helical" evidence="1">
    <location>
        <begin position="73"/>
        <end position="92"/>
    </location>
</feature>
<dbReference type="InterPro" id="IPR012373">
    <property type="entry name" value="Ferrdict_sens_TM"/>
</dbReference>
<keyword evidence="1" id="KW-0472">Membrane</keyword>
<keyword evidence="1" id="KW-0812">Transmembrane</keyword>
<organism evidence="4 5">
    <name type="scientific">Membranihabitans marinus</name>
    <dbReference type="NCBI Taxonomy" id="1227546"/>
    <lineage>
        <taxon>Bacteria</taxon>
        <taxon>Pseudomonadati</taxon>
        <taxon>Bacteroidota</taxon>
        <taxon>Saprospiria</taxon>
        <taxon>Saprospirales</taxon>
        <taxon>Saprospiraceae</taxon>
        <taxon>Membranihabitans</taxon>
    </lineage>
</organism>
<evidence type="ECO:0000313" key="4">
    <source>
        <dbReference type="EMBL" id="MBY5956773.1"/>
    </source>
</evidence>
<evidence type="ECO:0000256" key="1">
    <source>
        <dbReference type="SAM" id="Phobius"/>
    </source>
</evidence>
<dbReference type="Gene3D" id="2.60.120.1440">
    <property type="match status" value="1"/>
</dbReference>
<feature type="domain" description="FecR protein" evidence="2">
    <location>
        <begin position="114"/>
        <end position="204"/>
    </location>
</feature>
<sequence length="326" mass="36945">MTKEQLEDLIDRYLAGNATANEIKIMEKYYAHLSDPDTKEQPWKKKDKLRTKNRVYRGIHDHIQRKKSKKLQVVLSGVAAALVILISGYLYLNPSPEGLNNVPSPLTDITIASETDQRSLLLEDGTYVLLSPGAKLTYPSTFNGKVRSVELSGEAWFDVQRDTIHPFQVQTGEIITTVLGTSFSVNASSMKKEVEIKVTSGTVKVNNKEKELAILQKNDELIYQSEKLLVKRNVKRMEEEKDELPKPGAFKLANVNMEEAALFLEKRWDKKIVFDNKAIKGCPLYASFNAEDPMEEILMILCRVSNAQYKITNNKITIYGKGCLRE</sequence>
<dbReference type="Proteomes" id="UP000753961">
    <property type="component" value="Unassembled WGS sequence"/>
</dbReference>
<dbReference type="EMBL" id="JAHVHU010000002">
    <property type="protein sequence ID" value="MBY5956773.1"/>
    <property type="molecule type" value="Genomic_DNA"/>
</dbReference>
<protein>
    <submittedName>
        <fullName evidence="4">FecR family protein</fullName>
    </submittedName>
</protein>
<evidence type="ECO:0000259" key="3">
    <source>
        <dbReference type="Pfam" id="PF16344"/>
    </source>
</evidence>
<proteinExistence type="predicted"/>
<dbReference type="AlphaFoldDB" id="A0A953L8P4"/>
<accession>A0A953L8P4</accession>
<evidence type="ECO:0000259" key="2">
    <source>
        <dbReference type="Pfam" id="PF04773"/>
    </source>
</evidence>
<dbReference type="PANTHER" id="PTHR30273">
    <property type="entry name" value="PERIPLASMIC SIGNAL SENSOR AND SIGMA FACTOR ACTIVATOR FECR-RELATED"/>
    <property type="match status" value="1"/>
</dbReference>
<dbReference type="PIRSF" id="PIRSF018266">
    <property type="entry name" value="FecR"/>
    <property type="match status" value="1"/>
</dbReference>
<gene>
    <name evidence="4" type="ORF">KUV50_01405</name>
</gene>
<dbReference type="RefSeq" id="WP_222578294.1">
    <property type="nucleotide sequence ID" value="NZ_JAHVHU010000002.1"/>
</dbReference>
<keyword evidence="1" id="KW-1133">Transmembrane helix</keyword>
<dbReference type="Gene3D" id="3.55.50.30">
    <property type="match status" value="1"/>
</dbReference>
<dbReference type="Pfam" id="PF04773">
    <property type="entry name" value="FecR"/>
    <property type="match status" value="1"/>
</dbReference>
<name>A0A953L8P4_9BACT</name>
<feature type="domain" description="Protein FecR C-terminal" evidence="3">
    <location>
        <begin position="251"/>
        <end position="318"/>
    </location>
</feature>
<dbReference type="GO" id="GO:0016989">
    <property type="term" value="F:sigma factor antagonist activity"/>
    <property type="evidence" value="ECO:0007669"/>
    <property type="project" value="TreeGrafter"/>
</dbReference>
<evidence type="ECO:0000313" key="5">
    <source>
        <dbReference type="Proteomes" id="UP000753961"/>
    </source>
</evidence>
<comment type="caution">
    <text evidence="4">The sequence shown here is derived from an EMBL/GenBank/DDBJ whole genome shotgun (WGS) entry which is preliminary data.</text>
</comment>
<reference evidence="4" key="1">
    <citation type="submission" date="2021-06" db="EMBL/GenBank/DDBJ databases">
        <title>44 bacteria genomes isolated from Dapeng, Shenzhen.</title>
        <authorList>
            <person name="Zheng W."/>
            <person name="Yu S."/>
            <person name="Huang Y."/>
        </authorList>
    </citation>
    <scope>NUCLEOTIDE SEQUENCE</scope>
    <source>
        <strain evidence="4">DP5N28-2</strain>
    </source>
</reference>